<dbReference type="eggNOG" id="ENOG5033202">
    <property type="taxonomic scope" value="Bacteria"/>
</dbReference>
<keyword evidence="3" id="KW-0812">Transmembrane</keyword>
<feature type="region of interest" description="Disordered" evidence="2">
    <location>
        <begin position="1"/>
        <end position="50"/>
    </location>
</feature>
<gene>
    <name evidence="4" type="ordered locus">B005_5204</name>
</gene>
<dbReference type="Proteomes" id="UP000003779">
    <property type="component" value="Chromosome"/>
</dbReference>
<protein>
    <submittedName>
        <fullName evidence="4">Uncharacterized protein</fullName>
    </submittedName>
</protein>
<evidence type="ECO:0000256" key="2">
    <source>
        <dbReference type="SAM" id="MobiDB-lite"/>
    </source>
</evidence>
<accession>J7LFF5</accession>
<evidence type="ECO:0000313" key="5">
    <source>
        <dbReference type="Proteomes" id="UP000003779"/>
    </source>
</evidence>
<dbReference type="KEGG" id="nal:B005_5204"/>
<keyword evidence="3" id="KW-0472">Membrane</keyword>
<reference evidence="5" key="2">
    <citation type="submission" date="2012-08" db="EMBL/GenBank/DDBJ databases">
        <title>Whole-genome sequence of Nocardiopsis alba strain ATCC BAA-2165 associated with honeybees.</title>
        <authorList>
            <person name="Qiao J."/>
            <person name="Chen L."/>
            <person name="Li Y."/>
            <person name="Wang J."/>
            <person name="Zhang W."/>
            <person name="Chen S."/>
        </authorList>
    </citation>
    <scope>NUCLEOTIDE SEQUENCE [LARGE SCALE GENOMIC DNA]</scope>
    <source>
        <strain evidence="5">ATCC BAA-2165 / BE74</strain>
    </source>
</reference>
<dbReference type="EMBL" id="CP003788">
    <property type="protein sequence ID" value="AFR09297.1"/>
    <property type="molecule type" value="Genomic_DNA"/>
</dbReference>
<sequence>MPTRRWRRKQTCGGRKTLSARSRGRKGPATGPFSPTTAMITTGRRPHHRRTFPTLPYVTVTGAPPPSGARRKAIPGMSWIDYSQNVRIRDLEESLGSAYSQMTQDRKRMRSELSHLKGDLGQRLDRVSATLDAFIELSDLRVTLSLFDGMAITRHRTLQMLDGAFLGELRLDDVPGYWLVPAARGLHHLLNGDLPRARARFAEAAEIDRERALGFTALATALTSSENAHLLGSGAATELLPHLPLPEVRPTRVQRALWLLSADGSFGDDAREHLLLSTLRHWSAEDARVATVEAWSATAPSTSGGRGRTPSKDPFAVRSRTAKALGRLREQVSHVTGPNGEDEPDRVLAPDQASVDFLKETLRLLVEEGGPEEAPLLAEARALRATIENGGEKVEPPHWNEGTDDVANLIQRDLTSTDTPLRRRTFALVVQRTTVLEDAERLAADLNTPLPETTTVSTQGVDVTIDAAGADQGQIERVRGLISERHTAGGDARSMVWVTLGIAAVLGLLALFTMNGFLWFLTLVSLGGSVLAHHSSTKGRGEGEAAIAEARRRTDERIAGAVEEWRRRRLQAEEETDAAQRDLREIRRMLSV</sequence>
<name>J7LFF5_NOCAA</name>
<organism evidence="4 5">
    <name type="scientific">Nocardiopsis alba (strain ATCC BAA-2165 / BE74)</name>
    <dbReference type="NCBI Taxonomy" id="1205910"/>
    <lineage>
        <taxon>Bacteria</taxon>
        <taxon>Bacillati</taxon>
        <taxon>Actinomycetota</taxon>
        <taxon>Actinomycetes</taxon>
        <taxon>Streptosporangiales</taxon>
        <taxon>Nocardiopsidaceae</taxon>
        <taxon>Nocardiopsis</taxon>
    </lineage>
</organism>
<keyword evidence="3" id="KW-1133">Transmembrane helix</keyword>
<evidence type="ECO:0000256" key="3">
    <source>
        <dbReference type="SAM" id="Phobius"/>
    </source>
</evidence>
<reference evidence="4 5" key="1">
    <citation type="journal article" date="2012" name="J. Bacteriol.">
        <title>Whole-Genome Sequence of Nocardiopsis alba Strain ATCC BAA-2165, Associated with Honeybees.</title>
        <authorList>
            <person name="Qiao J."/>
            <person name="Chen L."/>
            <person name="Li Y."/>
            <person name="Wang J."/>
            <person name="Zhang W."/>
            <person name="Chen S."/>
        </authorList>
    </citation>
    <scope>NUCLEOTIDE SEQUENCE [LARGE SCALE GENOMIC DNA]</scope>
    <source>
        <strain evidence="5">ATCC BAA-2165 / BE74</strain>
    </source>
</reference>
<keyword evidence="1" id="KW-0175">Coiled coil</keyword>
<feature type="compositionally biased region" description="Basic residues" evidence="2">
    <location>
        <begin position="1"/>
        <end position="10"/>
    </location>
</feature>
<evidence type="ECO:0000313" key="4">
    <source>
        <dbReference type="EMBL" id="AFR09297.1"/>
    </source>
</evidence>
<proteinExistence type="predicted"/>
<dbReference type="HOGENOM" id="CLU_495836_0_0_11"/>
<evidence type="ECO:0000256" key="1">
    <source>
        <dbReference type="SAM" id="Coils"/>
    </source>
</evidence>
<dbReference type="AlphaFoldDB" id="J7LFF5"/>
<feature type="transmembrane region" description="Helical" evidence="3">
    <location>
        <begin position="495"/>
        <end position="521"/>
    </location>
</feature>
<dbReference type="PATRIC" id="fig|1205910.3.peg.4919"/>
<feature type="coiled-coil region" evidence="1">
    <location>
        <begin position="562"/>
        <end position="589"/>
    </location>
</feature>